<dbReference type="Proteomes" id="UP000053144">
    <property type="component" value="Chromosome 3"/>
</dbReference>
<evidence type="ECO:0000313" key="11">
    <source>
        <dbReference type="EMBL" id="KAG2404148.1"/>
    </source>
</evidence>
<dbReference type="OMA" id="TTKIEGH"/>
<dbReference type="EMBL" id="JABFOF010000002">
    <property type="protein sequence ID" value="KAG2404148.1"/>
    <property type="molecule type" value="Genomic_DNA"/>
</dbReference>
<gene>
    <name evidence="11" type="ORF">HKW66_Vig0110700</name>
    <name evidence="12" type="ORF">LR48_Vigan03g030700</name>
</gene>
<dbReference type="PANTHER" id="PTHR31403:SF8">
    <property type="entry name" value="PHOSPHOLIPASE A(1) DAD1, CHLOROPLASTIC-LIKE"/>
    <property type="match status" value="1"/>
</dbReference>
<keyword evidence="8" id="KW-0443">Lipid metabolism</keyword>
<dbReference type="Gramene" id="KOM36926">
    <property type="protein sequence ID" value="KOM36926"/>
    <property type="gene ID" value="LR48_Vigan03g030700"/>
</dbReference>
<keyword evidence="5" id="KW-0378">Hydrolase</keyword>
<dbReference type="Gene3D" id="3.40.50.1820">
    <property type="entry name" value="alpha/beta hydrolase"/>
    <property type="match status" value="1"/>
</dbReference>
<dbReference type="STRING" id="3914.A0A0L9U2B9"/>
<evidence type="ECO:0000313" key="12">
    <source>
        <dbReference type="EMBL" id="KOM36926.1"/>
    </source>
</evidence>
<dbReference type="Proteomes" id="UP000743370">
    <property type="component" value="Unassembled WGS sequence"/>
</dbReference>
<accession>A0A0L9U2B9</accession>
<name>A0A0L9U2B9_PHAAN</name>
<reference evidence="11 14" key="3">
    <citation type="submission" date="2020-05" db="EMBL/GenBank/DDBJ databases">
        <title>Vigna angularis (adzuki bean) Var. LongXiaoDou No. 4 denovo assembly.</title>
        <authorList>
            <person name="Xiang H."/>
        </authorList>
    </citation>
    <scope>NUCLEOTIDE SEQUENCE [LARGE SCALE GENOMIC DNA]</scope>
    <source>
        <tissue evidence="11">Leaf</tissue>
    </source>
</reference>
<evidence type="ECO:0000256" key="1">
    <source>
        <dbReference type="ARBA" id="ARBA00004229"/>
    </source>
</evidence>
<dbReference type="OrthoDB" id="426718at2759"/>
<evidence type="ECO:0000259" key="10">
    <source>
        <dbReference type="Pfam" id="PF01764"/>
    </source>
</evidence>
<comment type="similarity">
    <text evidence="2">Belongs to the AB hydrolase superfamily. Lipase family.</text>
</comment>
<proteinExistence type="inferred from homology"/>
<dbReference type="GO" id="GO:0009507">
    <property type="term" value="C:chloroplast"/>
    <property type="evidence" value="ECO:0007669"/>
    <property type="project" value="UniProtKB-SubCell"/>
</dbReference>
<dbReference type="GO" id="GO:0047714">
    <property type="term" value="F:galactolipase activity"/>
    <property type="evidence" value="ECO:0007669"/>
    <property type="project" value="UniProtKB-ARBA"/>
</dbReference>
<evidence type="ECO:0000256" key="5">
    <source>
        <dbReference type="ARBA" id="ARBA00022801"/>
    </source>
</evidence>
<keyword evidence="6" id="KW-0809">Transit peptide</keyword>
<dbReference type="SUPFAM" id="SSF53474">
    <property type="entry name" value="alpha/beta-Hydrolases"/>
    <property type="match status" value="1"/>
</dbReference>
<reference evidence="13" key="1">
    <citation type="journal article" date="2015" name="Proc. Natl. Acad. Sci. U.S.A.">
        <title>Genome sequencing of adzuki bean (Vigna angularis) provides insight into high starch and low fat accumulation and domestication.</title>
        <authorList>
            <person name="Yang K."/>
            <person name="Tian Z."/>
            <person name="Chen C."/>
            <person name="Luo L."/>
            <person name="Zhao B."/>
            <person name="Wang Z."/>
            <person name="Yu L."/>
            <person name="Li Y."/>
            <person name="Sun Y."/>
            <person name="Li W."/>
            <person name="Chen Y."/>
            <person name="Li Y."/>
            <person name="Zhang Y."/>
            <person name="Ai D."/>
            <person name="Zhao J."/>
            <person name="Shang C."/>
            <person name="Ma Y."/>
            <person name="Wu B."/>
            <person name="Wang M."/>
            <person name="Gao L."/>
            <person name="Sun D."/>
            <person name="Zhang P."/>
            <person name="Guo F."/>
            <person name="Wang W."/>
            <person name="Li Y."/>
            <person name="Wang J."/>
            <person name="Varshney R.K."/>
            <person name="Wang J."/>
            <person name="Ling H.Q."/>
            <person name="Wan P."/>
        </authorList>
    </citation>
    <scope>NUCLEOTIDE SEQUENCE</scope>
    <source>
        <strain evidence="13">cv. Jingnong 6</strain>
    </source>
</reference>
<comment type="subcellular location">
    <subcellularLocation>
        <location evidence="1">Plastid</location>
        <location evidence="1">Chloroplast</location>
    </subcellularLocation>
</comment>
<feature type="region of interest" description="Disordered" evidence="9">
    <location>
        <begin position="1"/>
        <end position="23"/>
    </location>
</feature>
<keyword evidence="3" id="KW-0150">Chloroplast</keyword>
<evidence type="ECO:0000256" key="3">
    <source>
        <dbReference type="ARBA" id="ARBA00022528"/>
    </source>
</evidence>
<reference evidence="12" key="2">
    <citation type="submission" date="2015-02" db="EMBL/GenBank/DDBJ databases">
        <authorList>
            <person name="Chooi Y.-H."/>
        </authorList>
    </citation>
    <scope>NUCLEOTIDE SEQUENCE</scope>
    <source>
        <tissue evidence="12">Seedling</tissue>
    </source>
</reference>
<evidence type="ECO:0000256" key="6">
    <source>
        <dbReference type="ARBA" id="ARBA00022946"/>
    </source>
</evidence>
<dbReference type="GO" id="GO:0016042">
    <property type="term" value="P:lipid catabolic process"/>
    <property type="evidence" value="ECO:0007669"/>
    <property type="project" value="UniProtKB-KW"/>
</dbReference>
<evidence type="ECO:0000313" key="14">
    <source>
        <dbReference type="Proteomes" id="UP000743370"/>
    </source>
</evidence>
<dbReference type="KEGG" id="var:108328645"/>
<evidence type="ECO:0000256" key="4">
    <source>
        <dbReference type="ARBA" id="ARBA00022640"/>
    </source>
</evidence>
<evidence type="ECO:0000256" key="7">
    <source>
        <dbReference type="ARBA" id="ARBA00022963"/>
    </source>
</evidence>
<dbReference type="EMBL" id="CM003373">
    <property type="protein sequence ID" value="KOM36926.1"/>
    <property type="molecule type" value="Genomic_DNA"/>
</dbReference>
<dbReference type="PANTHER" id="PTHR31403">
    <property type="entry name" value="PHOSPHOLIPASE A1-IBETA2, CHLOROPLASTIC"/>
    <property type="match status" value="1"/>
</dbReference>
<evidence type="ECO:0000313" key="13">
    <source>
        <dbReference type="Proteomes" id="UP000053144"/>
    </source>
</evidence>
<dbReference type="GO" id="GO:0008970">
    <property type="term" value="F:phospholipase A1 activity"/>
    <property type="evidence" value="ECO:0007669"/>
    <property type="project" value="UniProtKB-ARBA"/>
</dbReference>
<organism evidence="12 13">
    <name type="scientific">Phaseolus angularis</name>
    <name type="common">Azuki bean</name>
    <name type="synonym">Vigna angularis</name>
    <dbReference type="NCBI Taxonomy" id="3914"/>
    <lineage>
        <taxon>Eukaryota</taxon>
        <taxon>Viridiplantae</taxon>
        <taxon>Streptophyta</taxon>
        <taxon>Embryophyta</taxon>
        <taxon>Tracheophyta</taxon>
        <taxon>Spermatophyta</taxon>
        <taxon>Magnoliopsida</taxon>
        <taxon>eudicotyledons</taxon>
        <taxon>Gunneridae</taxon>
        <taxon>Pentapetalae</taxon>
        <taxon>rosids</taxon>
        <taxon>fabids</taxon>
        <taxon>Fabales</taxon>
        <taxon>Fabaceae</taxon>
        <taxon>Papilionoideae</taxon>
        <taxon>50 kb inversion clade</taxon>
        <taxon>NPAAA clade</taxon>
        <taxon>indigoferoid/millettioid clade</taxon>
        <taxon>Phaseoleae</taxon>
        <taxon>Vigna</taxon>
    </lineage>
</organism>
<keyword evidence="4" id="KW-0934">Plastid</keyword>
<dbReference type="InterPro" id="IPR002921">
    <property type="entry name" value="Fungal_lipase-type"/>
</dbReference>
<dbReference type="AlphaFoldDB" id="A0A0L9U2B9"/>
<evidence type="ECO:0000256" key="9">
    <source>
        <dbReference type="SAM" id="MobiDB-lite"/>
    </source>
</evidence>
<dbReference type="InterPro" id="IPR029058">
    <property type="entry name" value="AB_hydrolase_fold"/>
</dbReference>
<protein>
    <submittedName>
        <fullName evidence="11">Phospholipase A(1)</fullName>
    </submittedName>
</protein>
<sequence length="421" mass="46706">MTLSVTPTSQPNTSTSFSKPNFNPTFSHATTPTLPFNKSQLAWDRLRTDSLECNSPRLGHKWTQYQGINHWEGLLDPLDDNLRAEILRYGHFVESAYRAFDFDTNSQTYATCRFPEASLLAQTGMRKSGYRVTRNLHATCGVQLPNWVSSVSQLPRARSSWIGYVAVCEDEKEIKRLGRRDVVIALRGTATCLEWLENLRVTLTKLPNHMGCGSDDCMVENGFLSLYVSKTSACPSLQDMVREEVARVIQSYGHEPLSISITGHSLGAALAILSAYDITSTFKNSPMVSVVSFGGPRVGNDKFRAQLEKSGTRILRIVNSDDVITKVPGLVVPDADMACSGHVHVAGLQSWFRKVVQDMQLVYADVGQELRVSSRESAYLKKGDVATCHDLKTYLHLVNGFVSSSCPYMSKTTQYQAEASL</sequence>
<dbReference type="CDD" id="cd00519">
    <property type="entry name" value="Lipase_3"/>
    <property type="match status" value="1"/>
</dbReference>
<keyword evidence="7" id="KW-0442">Lipid degradation</keyword>
<feature type="domain" description="Fungal lipase-type" evidence="10">
    <location>
        <begin position="183"/>
        <end position="330"/>
    </location>
</feature>
<evidence type="ECO:0000256" key="2">
    <source>
        <dbReference type="ARBA" id="ARBA00010701"/>
    </source>
</evidence>
<evidence type="ECO:0000256" key="8">
    <source>
        <dbReference type="ARBA" id="ARBA00023098"/>
    </source>
</evidence>
<dbReference type="Pfam" id="PF01764">
    <property type="entry name" value="Lipase_3"/>
    <property type="match status" value="1"/>
</dbReference>